<dbReference type="AlphaFoldDB" id="A0A6A5CBZ9"/>
<dbReference type="SMART" id="SM00291">
    <property type="entry name" value="ZnF_ZZ"/>
    <property type="match status" value="1"/>
</dbReference>
<keyword evidence="2 4" id="KW-0863">Zinc-finger</keyword>
<dbReference type="InterPro" id="IPR013083">
    <property type="entry name" value="Znf_RING/FYVE/PHD"/>
</dbReference>
<evidence type="ECO:0000256" key="1">
    <source>
        <dbReference type="ARBA" id="ARBA00022723"/>
    </source>
</evidence>
<dbReference type="InterPro" id="IPR043145">
    <property type="entry name" value="Znf_ZZ_sf"/>
</dbReference>
<evidence type="ECO:0000313" key="8">
    <source>
        <dbReference type="EMBL" id="KAF0984582.1"/>
    </source>
</evidence>
<feature type="compositionally biased region" description="Polar residues" evidence="5">
    <location>
        <begin position="136"/>
        <end position="185"/>
    </location>
</feature>
<evidence type="ECO:0000256" key="2">
    <source>
        <dbReference type="ARBA" id="ARBA00022771"/>
    </source>
</evidence>
<organism evidence="8 9">
    <name type="scientific">Naegleria fowleri</name>
    <name type="common">Brain eating amoeba</name>
    <dbReference type="NCBI Taxonomy" id="5763"/>
    <lineage>
        <taxon>Eukaryota</taxon>
        <taxon>Discoba</taxon>
        <taxon>Heterolobosea</taxon>
        <taxon>Tetramitia</taxon>
        <taxon>Eutetramitia</taxon>
        <taxon>Vahlkampfiidae</taxon>
        <taxon>Naegleria</taxon>
    </lineage>
</organism>
<evidence type="ECO:0000259" key="6">
    <source>
        <dbReference type="PROSITE" id="PS50089"/>
    </source>
</evidence>
<feature type="region of interest" description="Disordered" evidence="5">
    <location>
        <begin position="83"/>
        <end position="104"/>
    </location>
</feature>
<feature type="compositionally biased region" description="Low complexity" evidence="5">
    <location>
        <begin position="83"/>
        <end position="96"/>
    </location>
</feature>
<evidence type="ECO:0000313" key="9">
    <source>
        <dbReference type="Proteomes" id="UP000444721"/>
    </source>
</evidence>
<dbReference type="PROSITE" id="PS50135">
    <property type="entry name" value="ZF_ZZ_2"/>
    <property type="match status" value="1"/>
</dbReference>
<proteinExistence type="predicted"/>
<accession>A0A6A5CBZ9</accession>
<keyword evidence="9" id="KW-1185">Reference proteome</keyword>
<dbReference type="Proteomes" id="UP000444721">
    <property type="component" value="Unassembled WGS sequence"/>
</dbReference>
<comment type="caution">
    <text evidence="8">The sequence shown here is derived from an EMBL/GenBank/DDBJ whole genome shotgun (WGS) entry which is preliminary data.</text>
</comment>
<dbReference type="InterPro" id="IPR000433">
    <property type="entry name" value="Znf_ZZ"/>
</dbReference>
<dbReference type="OrthoDB" id="9049620at2759"/>
<dbReference type="Pfam" id="PF13920">
    <property type="entry name" value="zf-C3HC4_3"/>
    <property type="match status" value="1"/>
</dbReference>
<evidence type="ECO:0008006" key="10">
    <source>
        <dbReference type="Google" id="ProtNLM"/>
    </source>
</evidence>
<dbReference type="GeneID" id="68107699"/>
<feature type="region of interest" description="Disordered" evidence="5">
    <location>
        <begin position="136"/>
        <end position="221"/>
    </location>
</feature>
<name>A0A6A5CBZ9_NAEFO</name>
<feature type="domain" description="ZZ-type" evidence="7">
    <location>
        <begin position="27"/>
        <end position="80"/>
    </location>
</feature>
<keyword evidence="3" id="KW-0862">Zinc</keyword>
<gene>
    <name evidence="8" type="ORF">FDP41_000481</name>
</gene>
<dbReference type="Pfam" id="PF00569">
    <property type="entry name" value="ZZ"/>
    <property type="match status" value="1"/>
</dbReference>
<dbReference type="VEuPathDB" id="AmoebaDB:NfTy_001490"/>
<sequence>MNSSFFSSSPFASNTSVLVGSSEPTIHAQYLCDVCNSQPVGIRYHCEDCKNYDMCENCWKFRRNVHPSFHNFSTHGTSGSFLTNNNSSSSSNNKPSIIPPPSNSTIHITSNNNNVMNSSNMMMNVPSFNTMMNTSTISSFRPPSTNIPNHPSLQSVFYNPIPTSGQPTTTTFSKPFNVPTPSSPSVKLPSGNVIPFQPPTSTSNSSGSSSSSTATNNNNSTHVHINHSHTCQCCNKKIPTSIFQCETCFGLTPSEDYCLCRECHDSFEEFNKSGADINPIHLGDHKFKEFLDYKQLKIWKKTKEELGNQKTGGKQYSELQNLDIDEDHLLCIVCSEQLRNIVFLQCKHCVCCDGCVDSLKKVCPICRTSSDHIKIFWA</sequence>
<evidence type="ECO:0000256" key="5">
    <source>
        <dbReference type="SAM" id="MobiDB-lite"/>
    </source>
</evidence>
<evidence type="ECO:0000256" key="3">
    <source>
        <dbReference type="ARBA" id="ARBA00022833"/>
    </source>
</evidence>
<dbReference type="Gene3D" id="3.30.40.10">
    <property type="entry name" value="Zinc/RING finger domain, C3HC4 (zinc finger)"/>
    <property type="match status" value="1"/>
</dbReference>
<reference evidence="8 9" key="1">
    <citation type="journal article" date="2019" name="Sci. Rep.">
        <title>Nanopore sequencing improves the draft genome of the human pathogenic amoeba Naegleria fowleri.</title>
        <authorList>
            <person name="Liechti N."/>
            <person name="Schurch N."/>
            <person name="Bruggmann R."/>
            <person name="Wittwer M."/>
        </authorList>
    </citation>
    <scope>NUCLEOTIDE SEQUENCE [LARGE SCALE GENOMIC DNA]</scope>
    <source>
        <strain evidence="8 9">ATCC 30894</strain>
    </source>
</reference>
<feature type="domain" description="RING-type" evidence="6">
    <location>
        <begin position="331"/>
        <end position="367"/>
    </location>
</feature>
<dbReference type="PROSITE" id="PS50089">
    <property type="entry name" value="ZF_RING_2"/>
    <property type="match status" value="1"/>
</dbReference>
<dbReference type="EMBL" id="VFQX01000002">
    <property type="protein sequence ID" value="KAF0984582.1"/>
    <property type="molecule type" value="Genomic_DNA"/>
</dbReference>
<protein>
    <recommendedName>
        <fullName evidence="10">RING-type domain-containing protein</fullName>
    </recommendedName>
</protein>
<dbReference type="GO" id="GO:0008270">
    <property type="term" value="F:zinc ion binding"/>
    <property type="evidence" value="ECO:0007669"/>
    <property type="project" value="UniProtKB-KW"/>
</dbReference>
<dbReference type="PROSITE" id="PS01357">
    <property type="entry name" value="ZF_ZZ_1"/>
    <property type="match status" value="1"/>
</dbReference>
<evidence type="ECO:0000259" key="7">
    <source>
        <dbReference type="PROSITE" id="PS50135"/>
    </source>
</evidence>
<dbReference type="VEuPathDB" id="AmoebaDB:FDP41_000481"/>
<dbReference type="OMA" id="HIKIFWA"/>
<dbReference type="SUPFAM" id="SSF57850">
    <property type="entry name" value="RING/U-box"/>
    <property type="match status" value="3"/>
</dbReference>
<dbReference type="VEuPathDB" id="AmoebaDB:NF0060180"/>
<evidence type="ECO:0000256" key="4">
    <source>
        <dbReference type="PROSITE-ProRule" id="PRU00228"/>
    </source>
</evidence>
<feature type="compositionally biased region" description="Low complexity" evidence="5">
    <location>
        <begin position="200"/>
        <end position="221"/>
    </location>
</feature>
<dbReference type="Gene3D" id="3.30.60.90">
    <property type="match status" value="1"/>
</dbReference>
<dbReference type="InterPro" id="IPR001841">
    <property type="entry name" value="Znf_RING"/>
</dbReference>
<keyword evidence="1" id="KW-0479">Metal-binding</keyword>
<dbReference type="RefSeq" id="XP_044569295.1">
    <property type="nucleotide sequence ID" value="XM_044708265.1"/>
</dbReference>